<feature type="domain" description="Zn(2)-C6 fungal-type" evidence="18">
    <location>
        <begin position="627"/>
        <end position="655"/>
    </location>
</feature>
<dbReference type="GO" id="GO:0006108">
    <property type="term" value="P:malate metabolic process"/>
    <property type="evidence" value="ECO:0007669"/>
    <property type="project" value="UniProtKB-ARBA"/>
</dbReference>
<evidence type="ECO:0000256" key="15">
    <source>
        <dbReference type="ARBA" id="ARBA00049267"/>
    </source>
</evidence>
<dbReference type="Pfam" id="PF01565">
    <property type="entry name" value="FAD_binding_4"/>
    <property type="match status" value="1"/>
</dbReference>
<comment type="catalytic activity">
    <reaction evidence="16">
        <text>(R)-lactate + 2 Fe(III)-[cytochrome c] = 2 Fe(II)-[cytochrome c] + pyruvate + 2 H(+)</text>
        <dbReference type="Rhea" id="RHEA:13521"/>
        <dbReference type="Rhea" id="RHEA-COMP:10350"/>
        <dbReference type="Rhea" id="RHEA-COMP:14399"/>
        <dbReference type="ChEBI" id="CHEBI:15361"/>
        <dbReference type="ChEBI" id="CHEBI:15378"/>
        <dbReference type="ChEBI" id="CHEBI:16004"/>
        <dbReference type="ChEBI" id="CHEBI:29033"/>
        <dbReference type="ChEBI" id="CHEBI:29034"/>
        <dbReference type="EC" id="1.1.2.4"/>
    </reaction>
</comment>
<keyword evidence="11" id="KW-0539">Nucleus</keyword>
<dbReference type="GO" id="GO:0008270">
    <property type="term" value="F:zinc ion binding"/>
    <property type="evidence" value="ECO:0007669"/>
    <property type="project" value="InterPro"/>
</dbReference>
<comment type="function">
    <text evidence="14">Catalyzes the oxidation of D-2-hydroxyglutarate (D-2-HG) to alpha-ketoglutarate. Also catalyzes the oxidation of other D-2-hydroxyacids, such as D-malate (D-MAL) and D-lactate (D-LAC). Exhibits high activities towards D-2-HG and D-MAL but a very weak activity towards D-LAC.</text>
</comment>
<dbReference type="InterPro" id="IPR016169">
    <property type="entry name" value="FAD-bd_PCMH_sub2"/>
</dbReference>
<dbReference type="Gene3D" id="3.30.43.10">
    <property type="entry name" value="Uridine Diphospho-n-acetylenolpyruvylglucosamine Reductase, domain 2"/>
    <property type="match status" value="1"/>
</dbReference>
<evidence type="ECO:0000256" key="11">
    <source>
        <dbReference type="ARBA" id="ARBA00023242"/>
    </source>
</evidence>
<dbReference type="FunFam" id="3.30.70.2740:FF:000002">
    <property type="entry name" value="D-2-hydroxyglutarate dehydrogenase mitochondrial"/>
    <property type="match status" value="1"/>
</dbReference>
<dbReference type="InterPro" id="IPR036318">
    <property type="entry name" value="FAD-bd_PCMH-like_sf"/>
</dbReference>
<dbReference type="PANTHER" id="PTHR43716">
    <property type="entry name" value="D-2-HYDROXYGLUTARATE DEHYDROGENASE, MITOCHONDRIAL"/>
    <property type="match status" value="1"/>
</dbReference>
<keyword evidence="5" id="KW-0479">Metal-binding</keyword>
<dbReference type="FunFam" id="3.30.70.2190:FF:000001">
    <property type="entry name" value="D-2-hydroxyglutarate dehydrogenase mitochondrial"/>
    <property type="match status" value="1"/>
</dbReference>
<dbReference type="CDD" id="cd00067">
    <property type="entry name" value="GAL4"/>
    <property type="match status" value="1"/>
</dbReference>
<dbReference type="Gene3D" id="4.10.240.10">
    <property type="entry name" value="Zn(2)-C6 fungal-type DNA-binding domain"/>
    <property type="match status" value="1"/>
</dbReference>
<evidence type="ECO:0000256" key="17">
    <source>
        <dbReference type="SAM" id="MobiDB-lite"/>
    </source>
</evidence>
<dbReference type="GO" id="GO:0051990">
    <property type="term" value="F:(R)-2-hydroxyglutarate dehydrogenase activity"/>
    <property type="evidence" value="ECO:0007669"/>
    <property type="project" value="UniProtKB-EC"/>
</dbReference>
<dbReference type="InterPro" id="IPR006094">
    <property type="entry name" value="Oxid_FAD_bind_N"/>
</dbReference>
<keyword evidence="6" id="KW-0274">FAD</keyword>
<evidence type="ECO:0000256" key="3">
    <source>
        <dbReference type="ARBA" id="ARBA00008000"/>
    </source>
</evidence>
<dbReference type="EMBL" id="JAGPYM010000012">
    <property type="protein sequence ID" value="KAH6888581.1"/>
    <property type="molecule type" value="Genomic_DNA"/>
</dbReference>
<evidence type="ECO:0000259" key="19">
    <source>
        <dbReference type="PROSITE" id="PS51387"/>
    </source>
</evidence>
<evidence type="ECO:0000256" key="6">
    <source>
        <dbReference type="ARBA" id="ARBA00022827"/>
    </source>
</evidence>
<keyword evidence="4" id="KW-0285">Flavoprotein</keyword>
<evidence type="ECO:0000256" key="13">
    <source>
        <dbReference type="ARBA" id="ARBA00039639"/>
    </source>
</evidence>
<dbReference type="SUPFAM" id="SSF57701">
    <property type="entry name" value="Zn2/Cys6 DNA-binding domain"/>
    <property type="match status" value="1"/>
</dbReference>
<dbReference type="PROSITE" id="PS00463">
    <property type="entry name" value="ZN2_CY6_FUNGAL_1"/>
    <property type="match status" value="1"/>
</dbReference>
<evidence type="ECO:0000256" key="4">
    <source>
        <dbReference type="ARBA" id="ARBA00022630"/>
    </source>
</evidence>
<proteinExistence type="inferred from homology"/>
<dbReference type="FunFam" id="3.30.465.10:FF:000053">
    <property type="entry name" value="D-lactate dehydrogenase (Cytochrome), putative"/>
    <property type="match status" value="1"/>
</dbReference>
<comment type="subcellular location">
    <subcellularLocation>
        <location evidence="2">Mitochondrion</location>
    </subcellularLocation>
</comment>
<evidence type="ECO:0000313" key="20">
    <source>
        <dbReference type="EMBL" id="KAH6888581.1"/>
    </source>
</evidence>
<dbReference type="EC" id="1.1.99.39" evidence="12"/>
<reference evidence="20 21" key="1">
    <citation type="journal article" date="2021" name="Nat. Commun.">
        <title>Genetic determinants of endophytism in the Arabidopsis root mycobiome.</title>
        <authorList>
            <person name="Mesny F."/>
            <person name="Miyauchi S."/>
            <person name="Thiergart T."/>
            <person name="Pickel B."/>
            <person name="Atanasova L."/>
            <person name="Karlsson M."/>
            <person name="Huettel B."/>
            <person name="Barry K.W."/>
            <person name="Haridas S."/>
            <person name="Chen C."/>
            <person name="Bauer D."/>
            <person name="Andreopoulos W."/>
            <person name="Pangilinan J."/>
            <person name="LaButti K."/>
            <person name="Riley R."/>
            <person name="Lipzen A."/>
            <person name="Clum A."/>
            <person name="Drula E."/>
            <person name="Henrissat B."/>
            <person name="Kohler A."/>
            <person name="Grigoriev I.V."/>
            <person name="Martin F.M."/>
            <person name="Hacquard S."/>
        </authorList>
    </citation>
    <scope>NUCLEOTIDE SEQUENCE [LARGE SCALE GENOMIC DNA]</scope>
    <source>
        <strain evidence="20 21">MPI-CAGE-CH-0241</strain>
    </source>
</reference>
<feature type="domain" description="FAD-binding PCMH-type" evidence="19">
    <location>
        <begin position="130"/>
        <end position="309"/>
    </location>
</feature>
<evidence type="ECO:0000256" key="14">
    <source>
        <dbReference type="ARBA" id="ARBA00045410"/>
    </source>
</evidence>
<dbReference type="PROSITE" id="PS51387">
    <property type="entry name" value="FAD_PCMH"/>
    <property type="match status" value="1"/>
</dbReference>
<protein>
    <recommendedName>
        <fullName evidence="13">D-2-hydroxyglutarate dehydrogenase, mitochondrial</fullName>
        <ecNumber evidence="12">1.1.99.39</ecNumber>
    </recommendedName>
</protein>
<comment type="similarity">
    <text evidence="3">Belongs to the FAD-binding oxidoreductase/transferase type 4 family.</text>
</comment>
<comment type="catalytic activity">
    <reaction evidence="15">
        <text>(R)-malate + A = oxaloacetate + AH2</text>
        <dbReference type="Rhea" id="RHEA:67460"/>
        <dbReference type="ChEBI" id="CHEBI:13193"/>
        <dbReference type="ChEBI" id="CHEBI:15588"/>
        <dbReference type="ChEBI" id="CHEBI:16452"/>
        <dbReference type="ChEBI" id="CHEBI:17499"/>
    </reaction>
    <physiologicalReaction direction="left-to-right" evidence="15">
        <dbReference type="Rhea" id="RHEA:67461"/>
    </physiologicalReaction>
</comment>
<keyword evidence="9" id="KW-0560">Oxidoreductase</keyword>
<dbReference type="SUPFAM" id="SSF56176">
    <property type="entry name" value="FAD-binding/transporter-associated domain-like"/>
    <property type="match status" value="1"/>
</dbReference>
<dbReference type="InterPro" id="IPR051264">
    <property type="entry name" value="FAD-oxidored/transferase_4"/>
</dbReference>
<organism evidence="20 21">
    <name type="scientific">Thelonectria olida</name>
    <dbReference type="NCBI Taxonomy" id="1576542"/>
    <lineage>
        <taxon>Eukaryota</taxon>
        <taxon>Fungi</taxon>
        <taxon>Dikarya</taxon>
        <taxon>Ascomycota</taxon>
        <taxon>Pezizomycotina</taxon>
        <taxon>Sordariomycetes</taxon>
        <taxon>Hypocreomycetidae</taxon>
        <taxon>Hypocreales</taxon>
        <taxon>Nectriaceae</taxon>
        <taxon>Thelonectria</taxon>
    </lineage>
</organism>
<dbReference type="InterPro" id="IPR001138">
    <property type="entry name" value="Zn2Cys6_DnaBD"/>
</dbReference>
<dbReference type="AlphaFoldDB" id="A0A9P8W6G5"/>
<comment type="cofactor">
    <cofactor evidence="1">
        <name>FAD</name>
        <dbReference type="ChEBI" id="CHEBI:57692"/>
    </cofactor>
</comment>
<dbReference type="GO" id="GO:0000981">
    <property type="term" value="F:DNA-binding transcription factor activity, RNA polymerase II-specific"/>
    <property type="evidence" value="ECO:0007669"/>
    <property type="project" value="InterPro"/>
</dbReference>
<dbReference type="OrthoDB" id="5332616at2759"/>
<evidence type="ECO:0000256" key="10">
    <source>
        <dbReference type="ARBA" id="ARBA00023128"/>
    </source>
</evidence>
<sequence>MASRSSFIRALRTPSVAANASNVSGSSRRCLAAAPSPASYCRNASPRAIRCLSTTSRRLIAPSLSCQAKLTTETYPNLKRDERFAAVTKDHVARFREILGNNPSAVLDGVSESIDESDLEPFNEDWMHKYKGQTRLVLKPATTEEVSQILKFCNEQHLAVVPQGGNTGLVGGSIPVFDEIVISLARMNQIRSFDDVSGALVVDAGVILESADQYLAQRGYIFPLDLGAKGSCHVGGNVATNAGGLRLLRYGSLHGTVLGVEAVLPDGTILNDLCALRKNNTGYDLKQLFIGAEGTLGIITKVSIHCPQRSSAINVALFGLESYEKAQLAFREAKKQLGEILSAFELMDGKSQQIVSQVKGQDKPLEGDHPFYCLIETSGSNGEHDYAKLEAFLEDVMTKEVIADGVVAQDETQIKNLWGWREGITECLGHWGGTYKYDVSIPLKEMYQLVEDTKARMEEAGLLGETDEFPVVDVLGYGHMGDSNLHLNIPVRRYDEKVEKALEPFVYEWIQKRNGSISAEHGLGIAKKKFVGYSRDEGTLGLMRQIKNLYDPQQQKRLSPTAPAALVTKLLHPRRDSMDDASWMAPNVGGHWHKPEIPKGTFVCPVLLSYTNPKIGNMVGVAGKYKGCETCRQRRVKCSMERPFCQKCLNSGRECLGYERERVFITGTPENKGRVASHPKKGASSRNQTPSGGEGSQGPVLTPLPPFTSAWDDHTIIQHRGTEYSVLVLALQTKLSDLLRASTEQDETEAHHISLPPYAPSDIQPLLYDQDFQVSAQCLARLPGVDEGDDAAESYCVFFFEHNLLVGAGEPGSDEMKRLGPAYFSQFPNHHFFVRVYRPLSVGYALLSRRETFLSAPEWRSVPWHKHPKCSLDQLFDLLLFLPSIFAQTDGIAPLEATLNRRLRAQELLQSCLSLERQFDLWHHLASQPSPGHPLAYWAEELTSPGGLIPFSNSYTFKDGLTGLAFLYYWTAQVLFHRCVETLHRIIFQPIIDAYPNMWLDLPLELQIDVTRYQHGRKFAADICRGLDSVLDNTVQPDLLVSPMMTAMDLYKELNAASQDGLMEMMWLDNFRSRLVEKGQHVADVLQRQKWIDVAEF</sequence>
<evidence type="ECO:0000256" key="12">
    <source>
        <dbReference type="ARBA" id="ARBA00039003"/>
    </source>
</evidence>
<evidence type="ECO:0000259" key="18">
    <source>
        <dbReference type="PROSITE" id="PS50048"/>
    </source>
</evidence>
<evidence type="ECO:0000256" key="5">
    <source>
        <dbReference type="ARBA" id="ARBA00022723"/>
    </source>
</evidence>
<keyword evidence="10" id="KW-0496">Mitochondrion</keyword>
<dbReference type="GO" id="GO:0071949">
    <property type="term" value="F:FAD binding"/>
    <property type="evidence" value="ECO:0007669"/>
    <property type="project" value="InterPro"/>
</dbReference>
<feature type="region of interest" description="Disordered" evidence="17">
    <location>
        <begin position="669"/>
        <end position="704"/>
    </location>
</feature>
<keyword evidence="21" id="KW-1185">Reference proteome</keyword>
<dbReference type="Pfam" id="PF00172">
    <property type="entry name" value="Zn_clus"/>
    <property type="match status" value="1"/>
</dbReference>
<evidence type="ECO:0000256" key="2">
    <source>
        <dbReference type="ARBA" id="ARBA00004173"/>
    </source>
</evidence>
<dbReference type="PROSITE" id="PS50048">
    <property type="entry name" value="ZN2_CY6_FUNGAL_2"/>
    <property type="match status" value="1"/>
</dbReference>
<evidence type="ECO:0000256" key="8">
    <source>
        <dbReference type="ARBA" id="ARBA00022946"/>
    </source>
</evidence>
<gene>
    <name evidence="20" type="ORF">B0T10DRAFT_514365</name>
</gene>
<dbReference type="InterPro" id="IPR016164">
    <property type="entry name" value="FAD-linked_Oxase-like_C"/>
</dbReference>
<accession>A0A9P8W6G5</accession>
<dbReference type="InterPro" id="IPR016167">
    <property type="entry name" value="FAD-bd_PCMH_sub1"/>
</dbReference>
<dbReference type="Proteomes" id="UP000777438">
    <property type="component" value="Unassembled WGS sequence"/>
</dbReference>
<dbReference type="Gene3D" id="1.10.45.10">
    <property type="entry name" value="Vanillyl-alcohol Oxidase, Chain A, domain 4"/>
    <property type="match status" value="1"/>
</dbReference>
<dbReference type="FunFam" id="1.10.45.10:FF:000001">
    <property type="entry name" value="D-lactate dehydrogenase mitochondrial"/>
    <property type="match status" value="1"/>
</dbReference>
<dbReference type="InterPro" id="IPR016166">
    <property type="entry name" value="FAD-bd_PCMH"/>
</dbReference>
<evidence type="ECO:0000256" key="9">
    <source>
        <dbReference type="ARBA" id="ARBA00023002"/>
    </source>
</evidence>
<dbReference type="SMART" id="SM00066">
    <property type="entry name" value="GAL4"/>
    <property type="match status" value="1"/>
</dbReference>
<keyword evidence="7" id="KW-0862">Zinc</keyword>
<comment type="caution">
    <text evidence="20">The sequence shown here is derived from an EMBL/GenBank/DDBJ whole genome shotgun (WGS) entry which is preliminary data.</text>
</comment>
<evidence type="ECO:0000256" key="1">
    <source>
        <dbReference type="ARBA" id="ARBA00001974"/>
    </source>
</evidence>
<dbReference type="FunFam" id="3.30.43.10:FF:000002">
    <property type="entry name" value="D-2-hydroxyglutarate dehydrogenase, mitochondrial"/>
    <property type="match status" value="1"/>
</dbReference>
<evidence type="ECO:0000256" key="7">
    <source>
        <dbReference type="ARBA" id="ARBA00022833"/>
    </source>
</evidence>
<dbReference type="InterPro" id="IPR016171">
    <property type="entry name" value="Vanillyl_alc_oxidase_C-sub2"/>
</dbReference>
<name>A0A9P8W6G5_9HYPO</name>
<dbReference type="Gene3D" id="3.30.465.10">
    <property type="match status" value="1"/>
</dbReference>
<dbReference type="GO" id="GO:0005739">
    <property type="term" value="C:mitochondrion"/>
    <property type="evidence" value="ECO:0007669"/>
    <property type="project" value="UniProtKB-SubCell"/>
</dbReference>
<dbReference type="Pfam" id="PF02913">
    <property type="entry name" value="FAD-oxidase_C"/>
    <property type="match status" value="1"/>
</dbReference>
<dbReference type="Gene3D" id="3.30.70.2190">
    <property type="match status" value="1"/>
</dbReference>
<dbReference type="GO" id="GO:0004458">
    <property type="term" value="F:D-lactate dehydrogenase (cytochrome) activity"/>
    <property type="evidence" value="ECO:0007669"/>
    <property type="project" value="UniProtKB-EC"/>
</dbReference>
<dbReference type="PANTHER" id="PTHR43716:SF1">
    <property type="entry name" value="D-2-HYDROXYGLUTARATE DEHYDROGENASE, MITOCHONDRIAL"/>
    <property type="match status" value="1"/>
</dbReference>
<evidence type="ECO:0000313" key="21">
    <source>
        <dbReference type="Proteomes" id="UP000777438"/>
    </source>
</evidence>
<dbReference type="SUPFAM" id="SSF55103">
    <property type="entry name" value="FAD-linked oxidases, C-terminal domain"/>
    <property type="match status" value="1"/>
</dbReference>
<dbReference type="InterPro" id="IPR004113">
    <property type="entry name" value="FAD-bd_oxidored_4_C"/>
</dbReference>
<dbReference type="InterPro" id="IPR036864">
    <property type="entry name" value="Zn2-C6_fun-type_DNA-bd_sf"/>
</dbReference>
<keyword evidence="8" id="KW-0809">Transit peptide</keyword>
<evidence type="ECO:0000256" key="16">
    <source>
        <dbReference type="ARBA" id="ARBA00051436"/>
    </source>
</evidence>
<dbReference type="Gene3D" id="3.30.70.2740">
    <property type="match status" value="1"/>
</dbReference>